<protein>
    <submittedName>
        <fullName evidence="2">Uncharacterized protein</fullName>
    </submittedName>
</protein>
<name>A0AAN6Y539_9PEZI</name>
<feature type="signal peptide" evidence="1">
    <location>
        <begin position="1"/>
        <end position="19"/>
    </location>
</feature>
<gene>
    <name evidence="2" type="ORF">QBC37DRAFT_426823</name>
</gene>
<organism evidence="2 3">
    <name type="scientific">Rhypophila decipiens</name>
    <dbReference type="NCBI Taxonomy" id="261697"/>
    <lineage>
        <taxon>Eukaryota</taxon>
        <taxon>Fungi</taxon>
        <taxon>Dikarya</taxon>
        <taxon>Ascomycota</taxon>
        <taxon>Pezizomycotina</taxon>
        <taxon>Sordariomycetes</taxon>
        <taxon>Sordariomycetidae</taxon>
        <taxon>Sordariales</taxon>
        <taxon>Naviculisporaceae</taxon>
        <taxon>Rhypophila</taxon>
    </lineage>
</organism>
<dbReference type="EMBL" id="MU858147">
    <property type="protein sequence ID" value="KAK4211531.1"/>
    <property type="molecule type" value="Genomic_DNA"/>
</dbReference>
<evidence type="ECO:0000313" key="3">
    <source>
        <dbReference type="Proteomes" id="UP001301769"/>
    </source>
</evidence>
<keyword evidence="1" id="KW-0732">Signal</keyword>
<dbReference type="Proteomes" id="UP001301769">
    <property type="component" value="Unassembled WGS sequence"/>
</dbReference>
<proteinExistence type="predicted"/>
<comment type="caution">
    <text evidence="2">The sequence shown here is derived from an EMBL/GenBank/DDBJ whole genome shotgun (WGS) entry which is preliminary data.</text>
</comment>
<evidence type="ECO:0000313" key="2">
    <source>
        <dbReference type="EMBL" id="KAK4211531.1"/>
    </source>
</evidence>
<accession>A0AAN6Y539</accession>
<dbReference type="AlphaFoldDB" id="A0AAN6Y539"/>
<sequence>MQLTTTIITLLGAASLTLAAPTRDSTYSSNAQYSNVKADTIQPPVIPVPTTTEESTASASSTSNIQALLQLELERQTTFIQRQVPVPGRIALNLDTLFSAFIVSVEDASTGEDVNIGVTCQALDAQGRAVGAPIGADAGNADLNGGEAVQIGFIECLEVEGSSS</sequence>
<reference evidence="2" key="2">
    <citation type="submission" date="2023-05" db="EMBL/GenBank/DDBJ databases">
        <authorList>
            <consortium name="Lawrence Berkeley National Laboratory"/>
            <person name="Steindorff A."/>
            <person name="Hensen N."/>
            <person name="Bonometti L."/>
            <person name="Westerberg I."/>
            <person name="Brannstrom I.O."/>
            <person name="Guillou S."/>
            <person name="Cros-Aarteil S."/>
            <person name="Calhoun S."/>
            <person name="Haridas S."/>
            <person name="Kuo A."/>
            <person name="Mondo S."/>
            <person name="Pangilinan J."/>
            <person name="Riley R."/>
            <person name="Labutti K."/>
            <person name="Andreopoulos B."/>
            <person name="Lipzen A."/>
            <person name="Chen C."/>
            <person name="Yanf M."/>
            <person name="Daum C."/>
            <person name="Ng V."/>
            <person name="Clum A."/>
            <person name="Ohm R."/>
            <person name="Martin F."/>
            <person name="Silar P."/>
            <person name="Natvig D."/>
            <person name="Lalanne C."/>
            <person name="Gautier V."/>
            <person name="Ament-Velasquez S.L."/>
            <person name="Kruys A."/>
            <person name="Hutchinson M.I."/>
            <person name="Powell A.J."/>
            <person name="Barry K."/>
            <person name="Miller A.N."/>
            <person name="Grigoriev I.V."/>
            <person name="Debuchy R."/>
            <person name="Gladieux P."/>
            <person name="Thoren M.H."/>
            <person name="Johannesson H."/>
        </authorList>
    </citation>
    <scope>NUCLEOTIDE SEQUENCE</scope>
    <source>
        <strain evidence="2">PSN293</strain>
    </source>
</reference>
<feature type="chain" id="PRO_5042833692" evidence="1">
    <location>
        <begin position="20"/>
        <end position="164"/>
    </location>
</feature>
<reference evidence="2" key="1">
    <citation type="journal article" date="2023" name="Mol. Phylogenet. Evol.">
        <title>Genome-scale phylogeny and comparative genomics of the fungal order Sordariales.</title>
        <authorList>
            <person name="Hensen N."/>
            <person name="Bonometti L."/>
            <person name="Westerberg I."/>
            <person name="Brannstrom I.O."/>
            <person name="Guillou S."/>
            <person name="Cros-Aarteil S."/>
            <person name="Calhoun S."/>
            <person name="Haridas S."/>
            <person name="Kuo A."/>
            <person name="Mondo S."/>
            <person name="Pangilinan J."/>
            <person name="Riley R."/>
            <person name="LaButti K."/>
            <person name="Andreopoulos B."/>
            <person name="Lipzen A."/>
            <person name="Chen C."/>
            <person name="Yan M."/>
            <person name="Daum C."/>
            <person name="Ng V."/>
            <person name="Clum A."/>
            <person name="Steindorff A."/>
            <person name="Ohm R.A."/>
            <person name="Martin F."/>
            <person name="Silar P."/>
            <person name="Natvig D.O."/>
            <person name="Lalanne C."/>
            <person name="Gautier V."/>
            <person name="Ament-Velasquez S.L."/>
            <person name="Kruys A."/>
            <person name="Hutchinson M.I."/>
            <person name="Powell A.J."/>
            <person name="Barry K."/>
            <person name="Miller A.N."/>
            <person name="Grigoriev I.V."/>
            <person name="Debuchy R."/>
            <person name="Gladieux P."/>
            <person name="Hiltunen Thoren M."/>
            <person name="Johannesson H."/>
        </authorList>
    </citation>
    <scope>NUCLEOTIDE SEQUENCE</scope>
    <source>
        <strain evidence="2">PSN293</strain>
    </source>
</reference>
<keyword evidence="3" id="KW-1185">Reference proteome</keyword>
<evidence type="ECO:0000256" key="1">
    <source>
        <dbReference type="SAM" id="SignalP"/>
    </source>
</evidence>